<keyword evidence="5" id="KW-1185">Reference proteome</keyword>
<feature type="chain" id="PRO_5038851334" description="Prolow-density lipoprotein receptor-related protein 1-like beta-propeller domain-containing protein" evidence="2">
    <location>
        <begin position="24"/>
        <end position="351"/>
    </location>
</feature>
<dbReference type="PANTHER" id="PTHR32256:SF17">
    <property type="entry name" value="EGF-LIKE DOMAIN-CONTAINING PROTEIN"/>
    <property type="match status" value="1"/>
</dbReference>
<dbReference type="Proteomes" id="UP000198618">
    <property type="component" value="Unassembled WGS sequence"/>
</dbReference>
<keyword evidence="2" id="KW-0732">Signal</keyword>
<dbReference type="OrthoDB" id="2888484at2"/>
<evidence type="ECO:0000256" key="2">
    <source>
        <dbReference type="SAM" id="SignalP"/>
    </source>
</evidence>
<proteinExistence type="predicted"/>
<protein>
    <recommendedName>
        <fullName evidence="3">Prolow-density lipoprotein receptor-related protein 1-like beta-propeller domain-containing protein</fullName>
    </recommendedName>
</protein>
<dbReference type="EMBL" id="FOHE01000003">
    <property type="protein sequence ID" value="SES91148.1"/>
    <property type="molecule type" value="Genomic_DNA"/>
</dbReference>
<evidence type="ECO:0000313" key="4">
    <source>
        <dbReference type="EMBL" id="SES91148.1"/>
    </source>
</evidence>
<dbReference type="Pfam" id="PF16472">
    <property type="entry name" value="DUF5050"/>
    <property type="match status" value="1"/>
</dbReference>
<dbReference type="InterPro" id="IPR053369">
    <property type="entry name" value="SrfA-induced_signal"/>
</dbReference>
<evidence type="ECO:0000256" key="1">
    <source>
        <dbReference type="SAM" id="MobiDB-lite"/>
    </source>
</evidence>
<dbReference type="PROSITE" id="PS51257">
    <property type="entry name" value="PROKAR_LIPOPROTEIN"/>
    <property type="match status" value="1"/>
</dbReference>
<evidence type="ECO:0000313" key="5">
    <source>
        <dbReference type="Proteomes" id="UP000198618"/>
    </source>
</evidence>
<dbReference type="STRING" id="930131.SAMN05216389_103150"/>
<sequence length="351" mass="39980">MRRNRIIPFMVIMATLLISSACSTESSNGKLQEDENSIENEATNVSTSDKSDQSQKDVVDTEVKQTVLANHSGNINAGGKYIIFDEWVYFANILDEEHLYKMRQDGTKAEKLTDHPVKNLHIFGEWLYYVQVDHSDGQPFHQSLNKVKMDGSDETIVLDEPVGAVYGTDEDLLFIKDDYVHRLQVENGKVTKLPYAALQMVASDDLVVYYNHQGYFLGDLQGSEAEPLFTENYGEFILDGTYLFYTVMDGDSGLHRYSLEDREEVTIVSEKVDYFNVNNGQVYYSSAQSEVERKIYSVDIDGEQKEVLNTVLHSIHLTDEYVIGDYFRQGYGGYIFVNMETGEVEEVTPEE</sequence>
<organism evidence="4 5">
    <name type="scientific">Oceanobacillus limi</name>
    <dbReference type="NCBI Taxonomy" id="930131"/>
    <lineage>
        <taxon>Bacteria</taxon>
        <taxon>Bacillati</taxon>
        <taxon>Bacillota</taxon>
        <taxon>Bacilli</taxon>
        <taxon>Bacillales</taxon>
        <taxon>Bacillaceae</taxon>
        <taxon>Oceanobacillus</taxon>
    </lineage>
</organism>
<feature type="compositionally biased region" description="Basic and acidic residues" evidence="1">
    <location>
        <begin position="49"/>
        <end position="58"/>
    </location>
</feature>
<feature type="region of interest" description="Disordered" evidence="1">
    <location>
        <begin position="27"/>
        <end position="58"/>
    </location>
</feature>
<dbReference type="PANTHER" id="PTHR32256">
    <property type="match status" value="1"/>
</dbReference>
<gene>
    <name evidence="4" type="ORF">SAMN05216389_103150</name>
</gene>
<name>A0A1I0AAB1_9BACI</name>
<accession>A0A1I0AAB1</accession>
<feature type="signal peptide" evidence="2">
    <location>
        <begin position="1"/>
        <end position="23"/>
    </location>
</feature>
<dbReference type="AlphaFoldDB" id="A0A1I0AAB1"/>
<reference evidence="4 5" key="1">
    <citation type="submission" date="2016-10" db="EMBL/GenBank/DDBJ databases">
        <authorList>
            <person name="de Groot N.N."/>
        </authorList>
    </citation>
    <scope>NUCLEOTIDE SEQUENCE [LARGE SCALE GENOMIC DNA]</scope>
    <source>
        <strain evidence="4 5">IBRC-M 10780</strain>
    </source>
</reference>
<dbReference type="RefSeq" id="WP_090867475.1">
    <property type="nucleotide sequence ID" value="NZ_FOHE01000003.1"/>
</dbReference>
<evidence type="ECO:0000259" key="3">
    <source>
        <dbReference type="Pfam" id="PF16472"/>
    </source>
</evidence>
<dbReference type="SUPFAM" id="SSF82171">
    <property type="entry name" value="DPP6 N-terminal domain-like"/>
    <property type="match status" value="1"/>
</dbReference>
<dbReference type="InterPro" id="IPR032485">
    <property type="entry name" value="LRP1-like_beta_prop"/>
</dbReference>
<feature type="domain" description="Prolow-density lipoprotein receptor-related protein 1-like beta-propeller" evidence="3">
    <location>
        <begin position="70"/>
        <end position="327"/>
    </location>
</feature>